<organism evidence="1 2">
    <name type="scientific">Cohnella pontilimi</name>
    <dbReference type="NCBI Taxonomy" id="2564100"/>
    <lineage>
        <taxon>Bacteria</taxon>
        <taxon>Bacillati</taxon>
        <taxon>Bacillota</taxon>
        <taxon>Bacilli</taxon>
        <taxon>Bacillales</taxon>
        <taxon>Paenibacillaceae</taxon>
        <taxon>Cohnella</taxon>
    </lineage>
</organism>
<comment type="caution">
    <text evidence="1">The sequence shown here is derived from an EMBL/GenBank/DDBJ whole genome shotgun (WGS) entry which is preliminary data.</text>
</comment>
<accession>A0A4U0F9F8</accession>
<name>A0A4U0F9F8_9BACL</name>
<dbReference type="Proteomes" id="UP000309673">
    <property type="component" value="Unassembled WGS sequence"/>
</dbReference>
<sequence>MSDGSEYIKYVTKRVVTYWETPKAPEQRRLVRQRREPWVTRWFGQLLPIGIRVWLSGRKSDSVRSEVMELTEGAPDYR</sequence>
<keyword evidence="2" id="KW-1185">Reference proteome</keyword>
<proteinExistence type="predicted"/>
<dbReference type="Pfam" id="PF14038">
    <property type="entry name" value="YqzE"/>
    <property type="match status" value="1"/>
</dbReference>
<dbReference type="InterPro" id="IPR025622">
    <property type="entry name" value="YqzE"/>
</dbReference>
<evidence type="ECO:0000313" key="1">
    <source>
        <dbReference type="EMBL" id="TJY41345.1"/>
    </source>
</evidence>
<gene>
    <name evidence="1" type="ORF">E5161_13055</name>
</gene>
<evidence type="ECO:0000313" key="2">
    <source>
        <dbReference type="Proteomes" id="UP000309673"/>
    </source>
</evidence>
<dbReference type="RefSeq" id="WP_136778264.1">
    <property type="nucleotide sequence ID" value="NZ_SUPK01000006.1"/>
</dbReference>
<reference evidence="1 2" key="1">
    <citation type="submission" date="2019-04" db="EMBL/GenBank/DDBJ databases">
        <title>Cohnella sp. nov., isolated from soil.</title>
        <authorList>
            <person name="Kim W."/>
        </authorList>
    </citation>
    <scope>NUCLEOTIDE SEQUENCE [LARGE SCALE GENOMIC DNA]</scope>
    <source>
        <strain evidence="1 2">CAU 1483</strain>
    </source>
</reference>
<dbReference type="EMBL" id="SUPK01000006">
    <property type="protein sequence ID" value="TJY41345.1"/>
    <property type="molecule type" value="Genomic_DNA"/>
</dbReference>
<dbReference type="AlphaFoldDB" id="A0A4U0F9F8"/>
<dbReference type="OrthoDB" id="2691835at2"/>
<protein>
    <submittedName>
        <fullName evidence="1">YqzE family protein</fullName>
    </submittedName>
</protein>